<sequence>MYAFKFYTLEQILSRSVSLEINNYNSLDFDAYQMIGRTIRYVEVVGYQYGSQLRSVLLFFMPRDIWDVKGLPSGELVATFQNVSFTNLSSPIVAEGFIDFGIIGVLLYSLIFGKIAKFIDYRTHTCSKDSQNIYFIEIVFSFILGFFVFIYRGALQPSFLGLMGFLLFLMMLHAGTKLSESIKNNKKKR</sequence>
<evidence type="ECO:0000313" key="3">
    <source>
        <dbReference type="Proteomes" id="UP001410648"/>
    </source>
</evidence>
<proteinExistence type="predicted"/>
<gene>
    <name evidence="2" type="ORF">GCM10008936_04730</name>
</gene>
<keyword evidence="3" id="KW-1185">Reference proteome</keyword>
<keyword evidence="1" id="KW-1133">Transmembrane helix</keyword>
<organism evidence="2 3">
    <name type="scientific">Alkalibacterium indicireducens</name>
    <dbReference type="NCBI Taxonomy" id="398758"/>
    <lineage>
        <taxon>Bacteria</taxon>
        <taxon>Bacillati</taxon>
        <taxon>Bacillota</taxon>
        <taxon>Bacilli</taxon>
        <taxon>Lactobacillales</taxon>
        <taxon>Carnobacteriaceae</taxon>
        <taxon>Alkalibacterium</taxon>
    </lineage>
</organism>
<keyword evidence="1" id="KW-0812">Transmembrane</keyword>
<name>A0ABP3KE88_9LACT</name>
<reference evidence="3" key="1">
    <citation type="journal article" date="2019" name="Int. J. Syst. Evol. Microbiol.">
        <title>The Global Catalogue of Microorganisms (GCM) 10K type strain sequencing project: providing services to taxonomists for standard genome sequencing and annotation.</title>
        <authorList>
            <consortium name="The Broad Institute Genomics Platform"/>
            <consortium name="The Broad Institute Genome Sequencing Center for Infectious Disease"/>
            <person name="Wu L."/>
            <person name="Ma J."/>
        </authorList>
    </citation>
    <scope>NUCLEOTIDE SEQUENCE [LARGE SCALE GENOMIC DNA]</scope>
    <source>
        <strain evidence="3">JCM 14232</strain>
    </source>
</reference>
<dbReference type="EMBL" id="BAAADA010000040">
    <property type="protein sequence ID" value="GAA0477517.1"/>
    <property type="molecule type" value="Genomic_DNA"/>
</dbReference>
<feature type="transmembrane region" description="Helical" evidence="1">
    <location>
        <begin position="133"/>
        <end position="153"/>
    </location>
</feature>
<feature type="transmembrane region" description="Helical" evidence="1">
    <location>
        <begin position="159"/>
        <end position="179"/>
    </location>
</feature>
<accession>A0ABP3KE88</accession>
<evidence type="ECO:0000256" key="1">
    <source>
        <dbReference type="SAM" id="Phobius"/>
    </source>
</evidence>
<dbReference type="Proteomes" id="UP001410648">
    <property type="component" value="Unassembled WGS sequence"/>
</dbReference>
<comment type="caution">
    <text evidence="2">The sequence shown here is derived from an EMBL/GenBank/DDBJ whole genome shotgun (WGS) entry which is preliminary data.</text>
</comment>
<feature type="transmembrane region" description="Helical" evidence="1">
    <location>
        <begin position="92"/>
        <end position="112"/>
    </location>
</feature>
<protein>
    <submittedName>
        <fullName evidence="2">Uncharacterized protein</fullName>
    </submittedName>
</protein>
<keyword evidence="1" id="KW-0472">Membrane</keyword>
<evidence type="ECO:0000313" key="2">
    <source>
        <dbReference type="EMBL" id="GAA0477517.1"/>
    </source>
</evidence>